<dbReference type="Proteomes" id="UP000694005">
    <property type="component" value="Chromosome A09"/>
</dbReference>
<dbReference type="InterPro" id="IPR030184">
    <property type="entry name" value="WAT1-related"/>
</dbReference>
<dbReference type="Gramene" id="A09p50670.2_BraZ1">
    <property type="protein sequence ID" value="A09p50670.2_BraZ1.CDS"/>
    <property type="gene ID" value="A09g50670.2_BraZ1"/>
</dbReference>
<keyword evidence="3 4" id="KW-0472">Membrane</keyword>
<dbReference type="EMBL" id="LS974625">
    <property type="protein sequence ID" value="CAG7864600.1"/>
    <property type="molecule type" value="Genomic_DNA"/>
</dbReference>
<feature type="transmembrane region" description="Helical" evidence="4">
    <location>
        <begin position="96"/>
        <end position="116"/>
    </location>
</feature>
<dbReference type="PANTHER" id="PTHR31218">
    <property type="entry name" value="WAT1-RELATED PROTEIN"/>
    <property type="match status" value="1"/>
</dbReference>
<protein>
    <recommendedName>
        <fullName evidence="7">WAT1-related protein</fullName>
    </recommendedName>
</protein>
<name>A0A8D9G0B3_BRACM</name>
<gene>
    <name evidence="5" type="ORF">BRAPAZ1V2_A09P50670.2</name>
</gene>
<accession>A0A8D9G0B3</accession>
<dbReference type="AlphaFoldDB" id="A0A8D9G0B3"/>
<evidence type="ECO:0000256" key="2">
    <source>
        <dbReference type="ARBA" id="ARBA00022989"/>
    </source>
</evidence>
<organism evidence="5 6">
    <name type="scientific">Brassica campestris</name>
    <name type="common">Field mustard</name>
    <dbReference type="NCBI Taxonomy" id="3711"/>
    <lineage>
        <taxon>Eukaryota</taxon>
        <taxon>Viridiplantae</taxon>
        <taxon>Streptophyta</taxon>
        <taxon>Embryophyta</taxon>
        <taxon>Tracheophyta</taxon>
        <taxon>Spermatophyta</taxon>
        <taxon>Magnoliopsida</taxon>
        <taxon>eudicotyledons</taxon>
        <taxon>Gunneridae</taxon>
        <taxon>Pentapetalae</taxon>
        <taxon>rosids</taxon>
        <taxon>malvids</taxon>
        <taxon>Brassicales</taxon>
        <taxon>Brassicaceae</taxon>
        <taxon>Brassiceae</taxon>
        <taxon>Brassica</taxon>
    </lineage>
</organism>
<feature type="transmembrane region" description="Helical" evidence="4">
    <location>
        <begin position="6"/>
        <end position="27"/>
    </location>
</feature>
<dbReference type="GO" id="GO:0022857">
    <property type="term" value="F:transmembrane transporter activity"/>
    <property type="evidence" value="ECO:0007669"/>
    <property type="project" value="InterPro"/>
</dbReference>
<evidence type="ECO:0000313" key="5">
    <source>
        <dbReference type="EMBL" id="CAG7864600.1"/>
    </source>
</evidence>
<feature type="transmembrane region" description="Helical" evidence="4">
    <location>
        <begin position="128"/>
        <end position="146"/>
    </location>
</feature>
<evidence type="ECO:0000256" key="1">
    <source>
        <dbReference type="ARBA" id="ARBA00022692"/>
    </source>
</evidence>
<evidence type="ECO:0000256" key="4">
    <source>
        <dbReference type="SAM" id="Phobius"/>
    </source>
</evidence>
<evidence type="ECO:0000313" key="6">
    <source>
        <dbReference type="Proteomes" id="UP000694005"/>
    </source>
</evidence>
<reference evidence="5 6" key="1">
    <citation type="submission" date="2021-07" db="EMBL/GenBank/DDBJ databases">
        <authorList>
            <consortium name="Genoscope - CEA"/>
            <person name="William W."/>
        </authorList>
    </citation>
    <scope>NUCLEOTIDE SEQUENCE [LARGE SCALE GENOMIC DNA]</scope>
</reference>
<proteinExistence type="predicted"/>
<keyword evidence="1 4" id="KW-0812">Transmembrane</keyword>
<dbReference type="GO" id="GO:0016020">
    <property type="term" value="C:membrane"/>
    <property type="evidence" value="ECO:0007669"/>
    <property type="project" value="InterPro"/>
</dbReference>
<evidence type="ECO:0000256" key="3">
    <source>
        <dbReference type="ARBA" id="ARBA00023136"/>
    </source>
</evidence>
<keyword evidence="2 4" id="KW-1133">Transmembrane helix</keyword>
<evidence type="ECO:0008006" key="7">
    <source>
        <dbReference type="Google" id="ProtNLM"/>
    </source>
</evidence>
<sequence>MALTSATFITAMENLIPAVTFVIGIIARTAVGKTKVFRTLMGIGGAMLLTFYKDFSIDFLKSDINLLYNERTCMSCFWYTNFSIQAKMSETFPCHYASTGLMSLMAFFQSTIYALCVERDWTQWKLGWDIRLWTGTMGPALVVALMSICARLRGPLFVAVFNPLLLVIHNEMKKKLNGLVPLEENEVQKSVRTIVVSGNNSSGSIEMKMMENSTSGRKEVAMASCH</sequence>